<evidence type="ECO:0000256" key="5">
    <source>
        <dbReference type="ARBA" id="ARBA00023154"/>
    </source>
</evidence>
<comment type="cofactor">
    <cofactor evidence="1 12 13 14">
        <name>pyridoxal 5'-phosphate</name>
        <dbReference type="ChEBI" id="CHEBI:597326"/>
    </cofactor>
</comment>
<dbReference type="InterPro" id="IPR022644">
    <property type="entry name" value="De-COase2_N"/>
</dbReference>
<dbReference type="EC" id="4.1.1.20" evidence="10 12"/>
<evidence type="ECO:0000313" key="17">
    <source>
        <dbReference type="EMBL" id="QOY84873.1"/>
    </source>
</evidence>
<evidence type="ECO:0000256" key="6">
    <source>
        <dbReference type="ARBA" id="ARBA00023239"/>
    </source>
</evidence>
<dbReference type="InterPro" id="IPR022653">
    <property type="entry name" value="De-COase2_pyr-phos_BS"/>
</dbReference>
<dbReference type="EMBL" id="CP063849">
    <property type="protein sequence ID" value="QOY84873.1"/>
    <property type="molecule type" value="Genomic_DNA"/>
</dbReference>
<feature type="active site" description="Proton donor" evidence="13">
    <location>
        <position position="344"/>
    </location>
</feature>
<dbReference type="InterPro" id="IPR000183">
    <property type="entry name" value="Orn/DAP/Arg_de-COase"/>
</dbReference>
<evidence type="ECO:0000256" key="7">
    <source>
        <dbReference type="ARBA" id="ARBA00050464"/>
    </source>
</evidence>
<reference evidence="17 18" key="1">
    <citation type="submission" date="2020-10" db="EMBL/GenBank/DDBJ databases">
        <title>Complete genome sequence of Paludibaculum fermentans P105T, a facultatively anaerobic acidobacterium capable of dissimilatory Fe(III) reduction.</title>
        <authorList>
            <person name="Dedysh S.N."/>
            <person name="Beletsky A.V."/>
            <person name="Kulichevskaya I.S."/>
            <person name="Mardanov A.V."/>
            <person name="Ravin N.V."/>
        </authorList>
    </citation>
    <scope>NUCLEOTIDE SEQUENCE [LARGE SCALE GENOMIC DNA]</scope>
    <source>
        <strain evidence="17 18">P105</strain>
    </source>
</reference>
<dbReference type="InterPro" id="IPR009006">
    <property type="entry name" value="Ala_racemase/Decarboxylase_C"/>
</dbReference>
<evidence type="ECO:0000259" key="15">
    <source>
        <dbReference type="Pfam" id="PF00278"/>
    </source>
</evidence>
<feature type="binding site" evidence="12">
    <location>
        <position position="314"/>
    </location>
    <ligand>
        <name>substrate</name>
    </ligand>
</feature>
<dbReference type="SUPFAM" id="SSF50621">
    <property type="entry name" value="Alanine racemase C-terminal domain-like"/>
    <property type="match status" value="1"/>
</dbReference>
<dbReference type="HAMAP" id="MF_02120">
    <property type="entry name" value="LysA"/>
    <property type="match status" value="1"/>
</dbReference>
<evidence type="ECO:0000256" key="12">
    <source>
        <dbReference type="HAMAP-Rule" id="MF_02120"/>
    </source>
</evidence>
<dbReference type="CDD" id="cd06828">
    <property type="entry name" value="PLPDE_III_DapDC"/>
    <property type="match status" value="1"/>
</dbReference>
<dbReference type="GO" id="GO:0008836">
    <property type="term" value="F:diaminopimelate decarboxylase activity"/>
    <property type="evidence" value="ECO:0007669"/>
    <property type="project" value="UniProtKB-UniRule"/>
</dbReference>
<feature type="binding site" evidence="12">
    <location>
        <position position="278"/>
    </location>
    <ligand>
        <name>substrate</name>
    </ligand>
</feature>
<keyword evidence="4 12" id="KW-0663">Pyridoxal phosphate</keyword>
<evidence type="ECO:0000256" key="4">
    <source>
        <dbReference type="ARBA" id="ARBA00022898"/>
    </source>
</evidence>
<proteinExistence type="inferred from homology"/>
<dbReference type="PRINTS" id="PR01179">
    <property type="entry name" value="ODADCRBXLASE"/>
</dbReference>
<evidence type="ECO:0000256" key="9">
    <source>
        <dbReference type="ARBA" id="ARBA00060983"/>
    </source>
</evidence>
<dbReference type="PROSITE" id="PS00878">
    <property type="entry name" value="ODR_DC_2_1"/>
    <property type="match status" value="1"/>
</dbReference>
<dbReference type="GO" id="GO:0009089">
    <property type="term" value="P:lysine biosynthetic process via diaminopimelate"/>
    <property type="evidence" value="ECO:0007669"/>
    <property type="project" value="UniProtKB-UniRule"/>
</dbReference>
<keyword evidence="2 12" id="KW-0028">Amino-acid biosynthesis</keyword>
<dbReference type="PANTHER" id="PTHR43727:SF2">
    <property type="entry name" value="GROUP IV DECARBOXYLASE"/>
    <property type="match status" value="1"/>
</dbReference>
<dbReference type="Proteomes" id="UP000593892">
    <property type="component" value="Chromosome"/>
</dbReference>
<feature type="modified residue" description="N6-(pyridoxal phosphate)lysine" evidence="12 13">
    <location>
        <position position="61"/>
    </location>
</feature>
<feature type="binding site" evidence="12">
    <location>
        <begin position="275"/>
        <end position="278"/>
    </location>
    <ligand>
        <name>pyridoxal 5'-phosphate</name>
        <dbReference type="ChEBI" id="CHEBI:597326"/>
    </ligand>
</feature>
<feature type="binding site" evidence="12">
    <location>
        <position position="318"/>
    </location>
    <ligand>
        <name>substrate</name>
    </ligand>
</feature>
<comment type="similarity">
    <text evidence="9 12">Belongs to the Orn/Lys/Arg decarboxylase class-II family. LysA subfamily.</text>
</comment>
<sequence length="415" mass="44939">MFQPFEYREGVLYCEGVELSKIADHAATPCYVYSARAILDRFHSYDQGLFGIPHRVCYAVKANSNLSLLNMLAQAGAGFDIVSGGELHRVLKAGGDPGKVVFSGVGKTREEIDSALQLGIHSFNCESEAEIALISSLASRLGKTASIALRVNPDVDAATHPYISTGLKEHKFGIDIAEVEGVYQRAAALPGISLDGVSCHIGSQLLDPAPLLEAATKMLALVGRLRAKGIAIKELDLGGGLGVPYHAGDPRPDVDTFLRKIRQLVDGHNLFLMFEPGRSVVAEAGALVSRVLYRKKNGEKEFVIIDASMTELIRPALYEAHHEILPLRKSKFGTVVANIVGPVCESGDFLAENREVANVLPGDLIAIMTAGAYGFAMASNYNSRVRPCEILVEGDTWRVIRQRETLDDLIRGEEL</sequence>
<dbReference type="RefSeq" id="WP_194446543.1">
    <property type="nucleotide sequence ID" value="NZ_CP063849.1"/>
</dbReference>
<comment type="subunit">
    <text evidence="12">Homodimer.</text>
</comment>
<evidence type="ECO:0000259" key="16">
    <source>
        <dbReference type="Pfam" id="PF02784"/>
    </source>
</evidence>
<keyword evidence="5 12" id="KW-0457">Lysine biosynthesis</keyword>
<comment type="catalytic activity">
    <reaction evidence="7 12 14">
        <text>meso-2,6-diaminopimelate + H(+) = L-lysine + CO2</text>
        <dbReference type="Rhea" id="RHEA:15101"/>
        <dbReference type="ChEBI" id="CHEBI:15378"/>
        <dbReference type="ChEBI" id="CHEBI:16526"/>
        <dbReference type="ChEBI" id="CHEBI:32551"/>
        <dbReference type="ChEBI" id="CHEBI:57791"/>
        <dbReference type="EC" id="4.1.1.20"/>
    </reaction>
</comment>
<protein>
    <recommendedName>
        <fullName evidence="11 12">Diaminopimelate decarboxylase</fullName>
        <shortName evidence="12">DAP decarboxylase</shortName>
        <shortName evidence="12">DAPDC</shortName>
        <ecNumber evidence="10 12">4.1.1.20</ecNumber>
    </recommendedName>
</protein>
<dbReference type="PRINTS" id="PR01181">
    <property type="entry name" value="DAPDCRBXLASE"/>
</dbReference>
<organism evidence="17 18">
    <name type="scientific">Paludibaculum fermentans</name>
    <dbReference type="NCBI Taxonomy" id="1473598"/>
    <lineage>
        <taxon>Bacteria</taxon>
        <taxon>Pseudomonadati</taxon>
        <taxon>Acidobacteriota</taxon>
        <taxon>Terriglobia</taxon>
        <taxon>Bryobacterales</taxon>
        <taxon>Bryobacteraceae</taxon>
        <taxon>Paludibaculum</taxon>
    </lineage>
</organism>
<dbReference type="PANTHER" id="PTHR43727">
    <property type="entry name" value="DIAMINOPIMELATE DECARBOXYLASE"/>
    <property type="match status" value="1"/>
</dbReference>
<feature type="binding site" evidence="12">
    <location>
        <position position="240"/>
    </location>
    <ligand>
        <name>pyridoxal 5'-phosphate</name>
        <dbReference type="ChEBI" id="CHEBI:597326"/>
    </ligand>
</feature>
<keyword evidence="18" id="KW-1185">Reference proteome</keyword>
<dbReference type="UniPathway" id="UPA00034">
    <property type="reaction ID" value="UER00027"/>
</dbReference>
<dbReference type="InterPro" id="IPR002986">
    <property type="entry name" value="DAP_deCOOHase_LysA"/>
</dbReference>
<comment type="function">
    <text evidence="12">Specifically catalyzes the decarboxylation of meso-diaminopimelate (meso-DAP) to L-lysine.</text>
</comment>
<dbReference type="KEGG" id="pfer:IRI77_18585"/>
<keyword evidence="6 12" id="KW-0456">Lyase</keyword>
<evidence type="ECO:0000256" key="13">
    <source>
        <dbReference type="PIRSR" id="PIRSR600183-50"/>
    </source>
</evidence>
<dbReference type="SUPFAM" id="SSF51419">
    <property type="entry name" value="PLP-binding barrel"/>
    <property type="match status" value="1"/>
</dbReference>
<dbReference type="AlphaFoldDB" id="A0A7S7NJN8"/>
<evidence type="ECO:0000256" key="8">
    <source>
        <dbReference type="ARBA" id="ARBA00060643"/>
    </source>
</evidence>
<dbReference type="NCBIfam" id="TIGR01048">
    <property type="entry name" value="lysA"/>
    <property type="match status" value="1"/>
</dbReference>
<evidence type="ECO:0000256" key="10">
    <source>
        <dbReference type="ARBA" id="ARBA00066427"/>
    </source>
</evidence>
<evidence type="ECO:0000256" key="11">
    <source>
        <dbReference type="ARBA" id="ARBA00074972"/>
    </source>
</evidence>
<dbReference type="InterPro" id="IPR029066">
    <property type="entry name" value="PLP-binding_barrel"/>
</dbReference>
<dbReference type="Gene3D" id="2.40.37.10">
    <property type="entry name" value="Lyase, Ornithine Decarboxylase, Chain A, domain 1"/>
    <property type="match status" value="1"/>
</dbReference>
<comment type="pathway">
    <text evidence="8 12 14">Amino-acid biosynthesis; L-lysine biosynthesis via DAP pathway; L-lysine from DL-2,6-diaminopimelate: step 1/1.</text>
</comment>
<keyword evidence="3 12" id="KW-0210">Decarboxylase</keyword>
<accession>A0A7S7NJN8</accession>
<name>A0A7S7NJN8_PALFE</name>
<feature type="domain" description="Orn/DAP/Arg decarboxylase 2 N-terminal" evidence="16">
    <location>
        <begin position="38"/>
        <end position="282"/>
    </location>
</feature>
<evidence type="ECO:0000256" key="3">
    <source>
        <dbReference type="ARBA" id="ARBA00022793"/>
    </source>
</evidence>
<feature type="domain" description="Orn/DAP/Arg decarboxylase 2 C-terminal" evidence="15">
    <location>
        <begin position="30"/>
        <end position="371"/>
    </location>
</feature>
<dbReference type="FunFam" id="2.40.37.10:FF:000003">
    <property type="entry name" value="Diaminopimelate decarboxylase"/>
    <property type="match status" value="1"/>
</dbReference>
<dbReference type="GO" id="GO:0030170">
    <property type="term" value="F:pyridoxal phosphate binding"/>
    <property type="evidence" value="ECO:0007669"/>
    <property type="project" value="UniProtKB-UniRule"/>
</dbReference>
<evidence type="ECO:0000313" key="18">
    <source>
        <dbReference type="Proteomes" id="UP000593892"/>
    </source>
</evidence>
<feature type="binding site" evidence="12">
    <location>
        <position position="345"/>
    </location>
    <ligand>
        <name>substrate</name>
    </ligand>
</feature>
<dbReference type="Pfam" id="PF02784">
    <property type="entry name" value="Orn_Arg_deC_N"/>
    <property type="match status" value="1"/>
</dbReference>
<dbReference type="InterPro" id="IPR022643">
    <property type="entry name" value="De-COase2_C"/>
</dbReference>
<dbReference type="Gene3D" id="3.20.20.10">
    <property type="entry name" value="Alanine racemase"/>
    <property type="match status" value="1"/>
</dbReference>
<evidence type="ECO:0000256" key="1">
    <source>
        <dbReference type="ARBA" id="ARBA00001933"/>
    </source>
</evidence>
<gene>
    <name evidence="12 17" type="primary">lysA</name>
    <name evidence="17" type="ORF">IRI77_18585</name>
</gene>
<feature type="binding site" evidence="12">
    <location>
        <position position="373"/>
    </location>
    <ligand>
        <name>substrate</name>
    </ligand>
</feature>
<evidence type="ECO:0000256" key="2">
    <source>
        <dbReference type="ARBA" id="ARBA00022605"/>
    </source>
</evidence>
<feature type="binding site" evidence="12">
    <location>
        <position position="373"/>
    </location>
    <ligand>
        <name>pyridoxal 5'-phosphate</name>
        <dbReference type="ChEBI" id="CHEBI:597326"/>
    </ligand>
</feature>
<dbReference type="Pfam" id="PF00278">
    <property type="entry name" value="Orn_DAP_Arg_deC"/>
    <property type="match status" value="1"/>
</dbReference>
<dbReference type="FunFam" id="3.20.20.10:FF:000003">
    <property type="entry name" value="Diaminopimelate decarboxylase"/>
    <property type="match status" value="1"/>
</dbReference>
<evidence type="ECO:0000256" key="14">
    <source>
        <dbReference type="RuleBase" id="RU003738"/>
    </source>
</evidence>